<organism evidence="1 2">
    <name type="scientific">Streptomyces tibetensis</name>
    <dbReference type="NCBI Taxonomy" id="2382123"/>
    <lineage>
        <taxon>Bacteria</taxon>
        <taxon>Bacillati</taxon>
        <taxon>Actinomycetota</taxon>
        <taxon>Actinomycetes</taxon>
        <taxon>Kitasatosporales</taxon>
        <taxon>Streptomycetaceae</taxon>
        <taxon>Streptomyces</taxon>
    </lineage>
</organism>
<name>A0ABW6N6B4_9ACTN</name>
<gene>
    <name evidence="1" type="ORF">ACFYQT_32580</name>
</gene>
<protein>
    <submittedName>
        <fullName evidence="1">Tat pathway signal sequence domain protein</fullName>
    </submittedName>
</protein>
<reference evidence="1 2" key="1">
    <citation type="submission" date="2024-10" db="EMBL/GenBank/DDBJ databases">
        <title>The Natural Products Discovery Center: Release of the First 8490 Sequenced Strains for Exploring Actinobacteria Biosynthetic Diversity.</title>
        <authorList>
            <person name="Kalkreuter E."/>
            <person name="Kautsar S.A."/>
            <person name="Yang D."/>
            <person name="Bader C.D."/>
            <person name="Teijaro C.N."/>
            <person name="Fluegel L."/>
            <person name="Davis C.M."/>
            <person name="Simpson J.R."/>
            <person name="Lauterbach L."/>
            <person name="Steele A.D."/>
            <person name="Gui C."/>
            <person name="Meng S."/>
            <person name="Li G."/>
            <person name="Viehrig K."/>
            <person name="Ye F."/>
            <person name="Su P."/>
            <person name="Kiefer A.F."/>
            <person name="Nichols A."/>
            <person name="Cepeda A.J."/>
            <person name="Yan W."/>
            <person name="Fan B."/>
            <person name="Jiang Y."/>
            <person name="Adhikari A."/>
            <person name="Zheng C.-J."/>
            <person name="Schuster L."/>
            <person name="Cowan T.M."/>
            <person name="Smanski M.J."/>
            <person name="Chevrette M.G."/>
            <person name="De Carvalho L.P.S."/>
            <person name="Shen B."/>
        </authorList>
    </citation>
    <scope>NUCLEOTIDE SEQUENCE [LARGE SCALE GENOMIC DNA]</scope>
    <source>
        <strain evidence="1 2">NPDC005497</strain>
    </source>
</reference>
<accession>A0ABW6N6B4</accession>
<sequence>MTLNTLDRRSALRAALGVAGAAATASLVGATPAEAHGRHRRHPSLPEVPGMVGDRWANEFWYQYDEMSYYTPSQEMSDAVYAIVAPFGGFTKTYDAWVETRKSGRYPRSYMELIRPNKAAFEVVSREQIKIYDQFYGRDPRGLLFAFQEYGQGTLFDPRRPDGQKVHMMNYTPPSPTHAYHRWHPFLAGFALLGIKPHYWTHINRLAGVAWELQSLAQPITDRNDNPHLPKRTVRRVTAKWMCRDRAELDKAFDVSPFPVDLGK</sequence>
<dbReference type="EMBL" id="JBIAJP010000012">
    <property type="protein sequence ID" value="MFF0008147.1"/>
    <property type="molecule type" value="Genomic_DNA"/>
</dbReference>
<dbReference type="RefSeq" id="WP_361941342.1">
    <property type="nucleotide sequence ID" value="NZ_JBEXVS010000030.1"/>
</dbReference>
<evidence type="ECO:0000313" key="2">
    <source>
        <dbReference type="Proteomes" id="UP001601422"/>
    </source>
</evidence>
<dbReference type="InterPro" id="IPR006311">
    <property type="entry name" value="TAT_signal"/>
</dbReference>
<proteinExistence type="predicted"/>
<evidence type="ECO:0000313" key="1">
    <source>
        <dbReference type="EMBL" id="MFF0008147.1"/>
    </source>
</evidence>
<comment type="caution">
    <text evidence="1">The sequence shown here is derived from an EMBL/GenBank/DDBJ whole genome shotgun (WGS) entry which is preliminary data.</text>
</comment>
<dbReference type="PROSITE" id="PS51318">
    <property type="entry name" value="TAT"/>
    <property type="match status" value="1"/>
</dbReference>
<keyword evidence="2" id="KW-1185">Reference proteome</keyword>
<dbReference type="Proteomes" id="UP001601422">
    <property type="component" value="Unassembled WGS sequence"/>
</dbReference>